<dbReference type="EMBL" id="JADRCR010000012">
    <property type="protein sequence ID" value="MBK5145541.1"/>
    <property type="molecule type" value="Genomic_DNA"/>
</dbReference>
<accession>A0ABS1IUV6</accession>
<keyword evidence="1" id="KW-0732">Signal</keyword>
<reference evidence="2 3" key="1">
    <citation type="submission" date="2020-11" db="EMBL/GenBank/DDBJ databases">
        <title>Insectihabitans protaetiae gen. nov. sp. nov. and Insectihabitans allomyrinae sp. nov., isolated from larvae of Protaetia brevitarsis seulensis and Allomyrina dichotoma, respectively.</title>
        <authorList>
            <person name="Lee S.D."/>
            <person name="Byeon Y.-S."/>
            <person name="Kim S.-M."/>
            <person name="Yang H.L."/>
            <person name="Kim I.S."/>
        </authorList>
    </citation>
    <scope>NUCLEOTIDE SEQUENCE [LARGE SCALE GENOMIC DNA]</scope>
    <source>
        <strain evidence="2 3">BWR-B9</strain>
    </source>
</reference>
<evidence type="ECO:0000256" key="1">
    <source>
        <dbReference type="SAM" id="SignalP"/>
    </source>
</evidence>
<feature type="signal peptide" evidence="1">
    <location>
        <begin position="1"/>
        <end position="16"/>
    </location>
</feature>
<proteinExistence type="predicted"/>
<dbReference type="Pfam" id="PF09673">
    <property type="entry name" value="TrbC_Ftype"/>
    <property type="match status" value="1"/>
</dbReference>
<name>A0ABS1IUV6_9GAMM</name>
<dbReference type="InterPro" id="IPR019106">
    <property type="entry name" value="T4SS_TrbC"/>
</dbReference>
<comment type="caution">
    <text evidence="2">The sequence shown here is derived from an EMBL/GenBank/DDBJ whole genome shotgun (WGS) entry which is preliminary data.</text>
</comment>
<gene>
    <name evidence="2" type="primary">trbC</name>
    <name evidence="2" type="ORF">I2494_17825</name>
</gene>
<dbReference type="NCBIfam" id="TIGR02742">
    <property type="entry name" value="TrbC_Ftype"/>
    <property type="match status" value="1"/>
</dbReference>
<sequence length="200" mass="22342">MSIFVFSMFAMSSSFAADSARDVQQFINEQVRMEETIRAQAEPPSVNYSAPQVTTQDRSFIEQMKTRKQDMFKPATKPVPQAIYFVSFSIPTAGLKRMIAEADRFHIPANIRGMVGENMTSTMEAVSELVAETNRGGVNIDPQAFRTYGIENVPVLVVTCGENQFDRIGGNLRLREALERIAKEGECHEVAERILQGVKS</sequence>
<feature type="chain" id="PRO_5045126640" evidence="1">
    <location>
        <begin position="17"/>
        <end position="200"/>
    </location>
</feature>
<evidence type="ECO:0000313" key="2">
    <source>
        <dbReference type="EMBL" id="MBK5145541.1"/>
    </source>
</evidence>
<dbReference type="InterPro" id="IPR014113">
    <property type="entry name" value="T4SS_TrbC_subgr"/>
</dbReference>
<organism evidence="2 3">
    <name type="scientific">Limnobaculum allomyrinae</name>
    <dbReference type="NCBI Taxonomy" id="2791986"/>
    <lineage>
        <taxon>Bacteria</taxon>
        <taxon>Pseudomonadati</taxon>
        <taxon>Pseudomonadota</taxon>
        <taxon>Gammaproteobacteria</taxon>
        <taxon>Enterobacterales</taxon>
        <taxon>Budviciaceae</taxon>
        <taxon>Limnobaculum</taxon>
    </lineage>
</organism>
<keyword evidence="3" id="KW-1185">Reference proteome</keyword>
<protein>
    <submittedName>
        <fullName evidence="2">Type-F conjugative transfer system pilin assembly protein TrbC</fullName>
    </submittedName>
</protein>
<dbReference type="Proteomes" id="UP001296921">
    <property type="component" value="Unassembled WGS sequence"/>
</dbReference>
<evidence type="ECO:0000313" key="3">
    <source>
        <dbReference type="Proteomes" id="UP001296921"/>
    </source>
</evidence>